<accession>A0AAD5UWZ2</accession>
<organism evidence="2 3">
    <name type="scientific">Meripilus lineatus</name>
    <dbReference type="NCBI Taxonomy" id="2056292"/>
    <lineage>
        <taxon>Eukaryota</taxon>
        <taxon>Fungi</taxon>
        <taxon>Dikarya</taxon>
        <taxon>Basidiomycota</taxon>
        <taxon>Agaricomycotina</taxon>
        <taxon>Agaricomycetes</taxon>
        <taxon>Polyporales</taxon>
        <taxon>Meripilaceae</taxon>
        <taxon>Meripilus</taxon>
    </lineage>
</organism>
<sequence>MCPNPSVAVPMSNLMRRPRPAFELDSDSELEYDSESDHGRDPLEILCDILDILEESDCSLDARTPSSDVSTCRLRTSLTGTAPLRLSKA</sequence>
<comment type="caution">
    <text evidence="2">The sequence shown here is derived from an EMBL/GenBank/DDBJ whole genome shotgun (WGS) entry which is preliminary data.</text>
</comment>
<name>A0AAD5UWZ2_9APHY</name>
<dbReference type="EMBL" id="JANAWD010000404">
    <property type="protein sequence ID" value="KAJ3479972.1"/>
    <property type="molecule type" value="Genomic_DNA"/>
</dbReference>
<feature type="compositionally biased region" description="Acidic residues" evidence="1">
    <location>
        <begin position="24"/>
        <end position="34"/>
    </location>
</feature>
<reference evidence="2" key="1">
    <citation type="submission" date="2022-07" db="EMBL/GenBank/DDBJ databases">
        <title>Genome Sequence of Physisporinus lineatus.</title>
        <authorList>
            <person name="Buettner E."/>
        </authorList>
    </citation>
    <scope>NUCLEOTIDE SEQUENCE</scope>
    <source>
        <strain evidence="2">VT162</strain>
    </source>
</reference>
<protein>
    <submittedName>
        <fullName evidence="2">Uncharacterized protein</fullName>
    </submittedName>
</protein>
<evidence type="ECO:0000313" key="2">
    <source>
        <dbReference type="EMBL" id="KAJ3479972.1"/>
    </source>
</evidence>
<evidence type="ECO:0000256" key="1">
    <source>
        <dbReference type="SAM" id="MobiDB-lite"/>
    </source>
</evidence>
<evidence type="ECO:0000313" key="3">
    <source>
        <dbReference type="Proteomes" id="UP001212997"/>
    </source>
</evidence>
<gene>
    <name evidence="2" type="ORF">NLI96_g8685</name>
</gene>
<feature type="region of interest" description="Disordered" evidence="1">
    <location>
        <begin position="1"/>
        <end position="39"/>
    </location>
</feature>
<keyword evidence="3" id="KW-1185">Reference proteome</keyword>
<dbReference type="AlphaFoldDB" id="A0AAD5UWZ2"/>
<dbReference type="Proteomes" id="UP001212997">
    <property type="component" value="Unassembled WGS sequence"/>
</dbReference>
<proteinExistence type="predicted"/>